<sequence>MFECTITKDVPKVMWFKGSDTIGTSDKKYEIIDDGKKHMLVINNCEFDDEGIYSIEASGKKSTATLTVEGMRLKFELPLQDQTEKEGNTARFELELSHENVPVTWYKNETKLHVSRTVLIYSRGKKHTLEIKELTLD</sequence>
<proteinExistence type="inferred from homology"/>
<dbReference type="STRING" id="62062.ENSHHUP00000053485"/>
<organism evidence="11 12">
    <name type="scientific">Hucho hucho</name>
    <name type="common">huchen</name>
    <dbReference type="NCBI Taxonomy" id="62062"/>
    <lineage>
        <taxon>Eukaryota</taxon>
        <taxon>Metazoa</taxon>
        <taxon>Chordata</taxon>
        <taxon>Craniata</taxon>
        <taxon>Vertebrata</taxon>
        <taxon>Euteleostomi</taxon>
        <taxon>Actinopterygii</taxon>
        <taxon>Neopterygii</taxon>
        <taxon>Teleostei</taxon>
        <taxon>Protacanthopterygii</taxon>
        <taxon>Salmoniformes</taxon>
        <taxon>Salmonidae</taxon>
        <taxon>Salmoninae</taxon>
        <taxon>Hucho</taxon>
    </lineage>
</organism>
<dbReference type="GO" id="GO:0005737">
    <property type="term" value="C:cytoplasm"/>
    <property type="evidence" value="ECO:0007669"/>
    <property type="project" value="UniProtKB-SubCell"/>
</dbReference>
<dbReference type="PANTHER" id="PTHR35971">
    <property type="entry name" value="SI:DKEY-31G6.6"/>
    <property type="match status" value="1"/>
</dbReference>
<keyword evidence="4" id="KW-0963">Cytoplasm</keyword>
<dbReference type="InterPro" id="IPR036179">
    <property type="entry name" value="Ig-like_dom_sf"/>
</dbReference>
<reference evidence="12" key="1">
    <citation type="submission" date="2018-06" db="EMBL/GenBank/DDBJ databases">
        <title>Genome assembly of Danube salmon.</title>
        <authorList>
            <person name="Macqueen D.J."/>
            <person name="Gundappa M.K."/>
        </authorList>
    </citation>
    <scope>NUCLEOTIDE SEQUENCE [LARGE SCALE GENOMIC DNA]</scope>
</reference>
<protein>
    <recommendedName>
        <fullName evidence="10">Ig-like domain-containing protein</fullName>
    </recommendedName>
</protein>
<evidence type="ECO:0000256" key="8">
    <source>
        <dbReference type="ARBA" id="ARBA00023242"/>
    </source>
</evidence>
<dbReference type="Gene3D" id="2.60.40.10">
    <property type="entry name" value="Immunoglobulins"/>
    <property type="match status" value="2"/>
</dbReference>
<evidence type="ECO:0000256" key="9">
    <source>
        <dbReference type="ARBA" id="ARBA00023319"/>
    </source>
</evidence>
<keyword evidence="6" id="KW-0677">Repeat</keyword>
<evidence type="ECO:0000256" key="7">
    <source>
        <dbReference type="ARBA" id="ARBA00023157"/>
    </source>
</evidence>
<evidence type="ECO:0000256" key="5">
    <source>
        <dbReference type="ARBA" id="ARBA00022553"/>
    </source>
</evidence>
<accession>A0A4W5NVY9</accession>
<keyword evidence="8" id="KW-0539">Nucleus</keyword>
<evidence type="ECO:0000256" key="6">
    <source>
        <dbReference type="ARBA" id="ARBA00022737"/>
    </source>
</evidence>
<evidence type="ECO:0000256" key="4">
    <source>
        <dbReference type="ARBA" id="ARBA00022490"/>
    </source>
</evidence>
<keyword evidence="5" id="KW-0597">Phosphoprotein</keyword>
<evidence type="ECO:0000256" key="3">
    <source>
        <dbReference type="ARBA" id="ARBA00006692"/>
    </source>
</evidence>
<dbReference type="InterPro" id="IPR007110">
    <property type="entry name" value="Ig-like_dom"/>
</dbReference>
<keyword evidence="9" id="KW-0393">Immunoglobulin domain</keyword>
<dbReference type="Ensembl" id="ENSHHUT00000055353.1">
    <property type="protein sequence ID" value="ENSHHUP00000053485.1"/>
    <property type="gene ID" value="ENSHHUG00000032114.1"/>
</dbReference>
<evidence type="ECO:0000259" key="10">
    <source>
        <dbReference type="PROSITE" id="PS50835"/>
    </source>
</evidence>
<dbReference type="SUPFAM" id="SSF48726">
    <property type="entry name" value="Immunoglobulin"/>
    <property type="match status" value="2"/>
</dbReference>
<comment type="similarity">
    <text evidence="3">Belongs to the protein kinase superfamily. CAMK Ser/Thr protein kinase family.</text>
</comment>
<dbReference type="FunFam" id="2.60.40.10:FF:000050">
    <property type="entry name" value="Titin isoform B"/>
    <property type="match status" value="1"/>
</dbReference>
<name>A0A4W5NVY9_9TELE</name>
<feature type="domain" description="Ig-like" evidence="10">
    <location>
        <begin position="1"/>
        <end position="67"/>
    </location>
</feature>
<dbReference type="PANTHER" id="PTHR35971:SF5">
    <property type="entry name" value="OBSCURIN LIKE CYTOSKELETAL ADAPTOR 1"/>
    <property type="match status" value="1"/>
</dbReference>
<keyword evidence="12" id="KW-1185">Reference proteome</keyword>
<evidence type="ECO:0000256" key="1">
    <source>
        <dbReference type="ARBA" id="ARBA00004123"/>
    </source>
</evidence>
<dbReference type="InterPro" id="IPR013098">
    <property type="entry name" value="Ig_I-set"/>
</dbReference>
<dbReference type="InterPro" id="IPR013783">
    <property type="entry name" value="Ig-like_fold"/>
</dbReference>
<dbReference type="Proteomes" id="UP000314982">
    <property type="component" value="Unassembled WGS sequence"/>
</dbReference>
<dbReference type="GO" id="GO:0005634">
    <property type="term" value="C:nucleus"/>
    <property type="evidence" value="ECO:0007669"/>
    <property type="project" value="UniProtKB-SubCell"/>
</dbReference>
<dbReference type="Pfam" id="PF07679">
    <property type="entry name" value="I-set"/>
    <property type="match status" value="2"/>
</dbReference>
<reference evidence="11" key="3">
    <citation type="submission" date="2025-09" db="UniProtKB">
        <authorList>
            <consortium name="Ensembl"/>
        </authorList>
    </citation>
    <scope>IDENTIFICATION</scope>
</reference>
<dbReference type="AlphaFoldDB" id="A0A4W5NVY9"/>
<dbReference type="PROSITE" id="PS50835">
    <property type="entry name" value="IG_LIKE"/>
    <property type="match status" value="1"/>
</dbReference>
<evidence type="ECO:0000256" key="2">
    <source>
        <dbReference type="ARBA" id="ARBA00004496"/>
    </source>
</evidence>
<reference evidence="11" key="2">
    <citation type="submission" date="2025-08" db="UniProtKB">
        <authorList>
            <consortium name="Ensembl"/>
        </authorList>
    </citation>
    <scope>IDENTIFICATION</scope>
</reference>
<comment type="subcellular location">
    <subcellularLocation>
        <location evidence="2">Cytoplasm</location>
    </subcellularLocation>
    <subcellularLocation>
        <location evidence="1">Nucleus</location>
    </subcellularLocation>
</comment>
<evidence type="ECO:0000313" key="11">
    <source>
        <dbReference type="Ensembl" id="ENSHHUP00000053485.1"/>
    </source>
</evidence>
<dbReference type="InterPro" id="IPR052385">
    <property type="entry name" value="Obscurin/Obscurin-like_Reg"/>
</dbReference>
<dbReference type="GeneTree" id="ENSGT01110000267173"/>
<keyword evidence="7" id="KW-1015">Disulfide bond</keyword>
<evidence type="ECO:0000313" key="12">
    <source>
        <dbReference type="Proteomes" id="UP000314982"/>
    </source>
</evidence>